<comment type="catalytic activity">
    <reaction evidence="9">
        <text>5-diphospho-1D-myo-inositol 1,2,3,4,6-pentakisphosphate + ATP + H(+) = 1,5-bis(diphospho)-1D-myo-inositol 2,3,4,6-tetrakisphosphate + ADP</text>
        <dbReference type="Rhea" id="RHEA:10276"/>
        <dbReference type="ChEBI" id="CHEBI:15378"/>
        <dbReference type="ChEBI" id="CHEBI:30616"/>
        <dbReference type="ChEBI" id="CHEBI:58628"/>
        <dbReference type="ChEBI" id="CHEBI:77983"/>
        <dbReference type="ChEBI" id="CHEBI:456216"/>
        <dbReference type="EC" id="2.7.4.24"/>
    </reaction>
    <physiologicalReaction direction="left-to-right" evidence="9">
        <dbReference type="Rhea" id="RHEA:10277"/>
    </physiologicalReaction>
</comment>
<evidence type="ECO:0000256" key="10">
    <source>
        <dbReference type="ARBA" id="ARBA00034629"/>
    </source>
</evidence>
<dbReference type="InterPro" id="IPR033379">
    <property type="entry name" value="Acid_Pase_AS"/>
</dbReference>
<evidence type="ECO:0000256" key="7">
    <source>
        <dbReference type="ARBA" id="ARBA00022777"/>
    </source>
</evidence>
<feature type="region of interest" description="Disordered" evidence="12">
    <location>
        <begin position="929"/>
        <end position="1060"/>
    </location>
</feature>
<keyword evidence="5 11" id="KW-0808">Transferase</keyword>
<dbReference type="PANTHER" id="PTHR12750:SF9">
    <property type="entry name" value="INOSITOL HEXAKISPHOSPHATE AND DIPHOSPHOINOSITOL-PENTAKISPHOSPHATE KINASE"/>
    <property type="match status" value="1"/>
</dbReference>
<dbReference type="AlphaFoldDB" id="A0A7S4SUP1"/>
<comment type="function">
    <text evidence="11">Bifunctional inositol kinase that acts in concert with the IP6K kinases to synthesize the diphosphate group-containing inositol pyrophosphates diphosphoinositol pentakisphosphate, PP-InsP5, and bis-diphosphoinositol tetrakisphosphate, (PP)2-InsP4. PP-InsP5 and (PP)2-InsP4, also respectively called InsP7 and InsP8, may regulate a variety of cellular processes, including apoptosis, vesicle trafficking, cytoskeletal dynamics, and exocytosis. Phosphorylates inositol hexakisphosphate (InsP6).</text>
</comment>
<dbReference type="Pfam" id="PF00328">
    <property type="entry name" value="His_Phos_2"/>
    <property type="match status" value="1"/>
</dbReference>
<dbReference type="Gene3D" id="3.40.50.11950">
    <property type="match status" value="1"/>
</dbReference>
<keyword evidence="7 11" id="KW-0418">Kinase</keyword>
<comment type="subcellular location">
    <subcellularLocation>
        <location evidence="1 11">Cytoplasm</location>
        <location evidence="1 11">Cytosol</location>
    </subcellularLocation>
</comment>
<feature type="domain" description="VIP1 N-terminal" evidence="14">
    <location>
        <begin position="56"/>
        <end position="141"/>
    </location>
</feature>
<dbReference type="Gene3D" id="3.30.470.20">
    <property type="entry name" value="ATP-grasp fold, B domain"/>
    <property type="match status" value="1"/>
</dbReference>
<dbReference type="GO" id="GO:0000828">
    <property type="term" value="F:inositol hexakisphosphate kinase activity"/>
    <property type="evidence" value="ECO:0007669"/>
    <property type="project" value="TreeGrafter"/>
</dbReference>
<evidence type="ECO:0000256" key="11">
    <source>
        <dbReference type="RuleBase" id="RU365032"/>
    </source>
</evidence>
<dbReference type="EC" id="2.7.4.24" evidence="11"/>
<dbReference type="GO" id="GO:0032958">
    <property type="term" value="P:inositol phosphate biosynthetic process"/>
    <property type="evidence" value="ECO:0007669"/>
    <property type="project" value="TreeGrafter"/>
</dbReference>
<dbReference type="InterPro" id="IPR037446">
    <property type="entry name" value="His_Pase_VIP1"/>
</dbReference>
<evidence type="ECO:0000256" key="9">
    <source>
        <dbReference type="ARBA" id="ARBA00033696"/>
    </source>
</evidence>
<dbReference type="PANTHER" id="PTHR12750">
    <property type="entry name" value="DIPHOSPHOINOSITOL PENTAKISPHOSPHATE KINASE"/>
    <property type="match status" value="1"/>
</dbReference>
<protein>
    <recommendedName>
        <fullName evidence="11">Inositol hexakisphosphate and diphosphoinositol-pentakisphosphate kinase</fullName>
        <ecNumber evidence="11">2.7.4.24</ecNumber>
    </recommendedName>
</protein>
<proteinExistence type="inferred from homology"/>
<evidence type="ECO:0000256" key="4">
    <source>
        <dbReference type="ARBA" id="ARBA00022553"/>
    </source>
</evidence>
<keyword evidence="6 11" id="KW-0547">Nucleotide-binding</keyword>
<keyword evidence="8 11" id="KW-0067">ATP-binding</keyword>
<reference evidence="15" key="1">
    <citation type="submission" date="2021-01" db="EMBL/GenBank/DDBJ databases">
        <authorList>
            <person name="Corre E."/>
            <person name="Pelletier E."/>
            <person name="Niang G."/>
            <person name="Scheremetjew M."/>
            <person name="Finn R."/>
            <person name="Kale V."/>
            <person name="Holt S."/>
            <person name="Cochrane G."/>
            <person name="Meng A."/>
            <person name="Brown T."/>
            <person name="Cohen L."/>
        </authorList>
    </citation>
    <scope>NUCLEOTIDE SEQUENCE</scope>
    <source>
        <strain evidence="15">CCMP3105</strain>
    </source>
</reference>
<feature type="domain" description="ATP-grasp fold RimK-type" evidence="13">
    <location>
        <begin position="256"/>
        <end position="347"/>
    </location>
</feature>
<evidence type="ECO:0000259" key="14">
    <source>
        <dbReference type="Pfam" id="PF18086"/>
    </source>
</evidence>
<feature type="region of interest" description="Disordered" evidence="12">
    <location>
        <begin position="473"/>
        <end position="492"/>
    </location>
</feature>
<dbReference type="Gene3D" id="3.40.50.1240">
    <property type="entry name" value="Phosphoglycerate mutase-like"/>
    <property type="match status" value="1"/>
</dbReference>
<dbReference type="Pfam" id="PF08443">
    <property type="entry name" value="RimK"/>
    <property type="match status" value="1"/>
</dbReference>
<dbReference type="InterPro" id="IPR013651">
    <property type="entry name" value="ATP-grasp_RimK-type"/>
</dbReference>
<feature type="region of interest" description="Disordered" evidence="12">
    <location>
        <begin position="724"/>
        <end position="755"/>
    </location>
</feature>
<dbReference type="InterPro" id="IPR040557">
    <property type="entry name" value="VIP1_N"/>
</dbReference>
<accession>A0A7S4SUP1</accession>
<dbReference type="GO" id="GO:0005829">
    <property type="term" value="C:cytosol"/>
    <property type="evidence" value="ECO:0007669"/>
    <property type="project" value="UniProtKB-SubCell"/>
</dbReference>
<name>A0A7S4SUP1_9DINO</name>
<dbReference type="InterPro" id="IPR000560">
    <property type="entry name" value="His_Pase_clade-2"/>
</dbReference>
<gene>
    <name evidence="15" type="ORF">AMON00008_LOCUS57061</name>
</gene>
<feature type="region of interest" description="Disordered" evidence="12">
    <location>
        <begin position="1"/>
        <end position="49"/>
    </location>
</feature>
<dbReference type="Pfam" id="PF18086">
    <property type="entry name" value="PPIP5K2_N"/>
    <property type="match status" value="1"/>
</dbReference>
<evidence type="ECO:0000256" key="3">
    <source>
        <dbReference type="ARBA" id="ARBA00022490"/>
    </source>
</evidence>
<evidence type="ECO:0000256" key="6">
    <source>
        <dbReference type="ARBA" id="ARBA00022741"/>
    </source>
</evidence>
<comment type="similarity">
    <text evidence="2 11">Belongs to the histidine acid phosphatase family. VIP1 subfamily.</text>
</comment>
<dbReference type="GO" id="GO:0005524">
    <property type="term" value="F:ATP binding"/>
    <property type="evidence" value="ECO:0007669"/>
    <property type="project" value="UniProtKB-KW"/>
</dbReference>
<feature type="compositionally biased region" description="Gly residues" evidence="12">
    <location>
        <begin position="977"/>
        <end position="996"/>
    </location>
</feature>
<dbReference type="CDD" id="cd07061">
    <property type="entry name" value="HP_HAP_like"/>
    <property type="match status" value="1"/>
</dbReference>
<sequence length="1272" mass="140799">MSSPAVRAGATPAAGEPGVPEVGSAEGESREEMSNGGFASVKPTSRTSEGRRHLLSLGVCCMASKASSQPMQAILRRLERCGDFLIVVFPEETILTKPIEEWPVVQCLVAFASSGFPLEKCIEYCKLVRPRCINNIEAQVAFRSRAAVYKTLTEWCIPCPDHVIVDHATVAPGGENELVENENFIVYNGKKICKPFVEKPEDGDRHDIWIYYPHSIGGGVKKLFRKVKDKSSEFDPNQNKIRRDGVYVYEPFLPTQGTDIKVYTVGAGYVHAEARKAPTVDGKVQRSKDGKEVRYPVVLTQGEKAIAAFIVKAFRQNICGFDILRTDGGSIVCDVNGWSFVKGNQKYYNDCSTLIRKHLLDECGVTGANTSTMMILGPGDEDIRDTGTEISGYDYSMRESLVHKSPERLRSVIVVMRHGDRRPKEKMKFKTKQPEILSYFDDSEEAEVKLKTPEEMQTLKDRLASVRKDLRGQLASKEDAAPAASQPEAGRADDERVLALREELQNIELLIPVLEMKDRFSGLERKVQLKAVKWKQQKDQPKKVAMVLVVAKWGGELTVGGLSQSQELGRRLRHDLYPNDPTGLLRLHSSFRHDFKIYSSQEGRCQITAAAFTKGFLDLEGDIIPILVSLVTRDSFAQGLLDEPIPKKQRTIVKMKIENLLLDYADMSSPESLPDSCPTDHSGLREAVRRIGSPLQLLHTIRCLALEYVDSITAQKEKTYEEMRGHSREAGLCSEAGGGPPDEEHDDEAHDDAVPLGNQVPLGPGPMIPFDLKDSCKRKWLHLRRKEHRWKKLLYGFVKLIDEDKGYRDDGNVTYDTSKIPDVWDNLYYDMLTHRHYLGEQSCRIAEMMVGLIHPLNEWVCLSEYGISQEEKLRIGVEVTWRLLGKMLGDLEFMIEDDSGSLDEAGQRRTDKSGVRRTVSGVRGSVYADLKMPVQAPRPESVHAQASRPASSCGHDLPADPLDPMSPGIGRPATSSGSGGNGLGGCGEGSAGGGDGTSPSDSTSRPPGLNSWREWATNRDGDGGSDVASSVPATPRGEGQISPPVEVENGSEKADACKKRSKLSKLTPAVRNELKQALRDSSDWHPRLNDEVAKLTDIKNTRIVRSRIYVTSASTMHSLLNVLRHGQCASGDEPIVTDLDKATDLNYLTHLVLRCYEQDSESSQSQGRSCSSTSSSKGSGDQPEDVKQRQKARYRVEVSMSPGVQVFKDGEHVPWPKGPDVNETSCLVAPLQIVADSLELSRLERFLTEAIKEYGVGSTSTDEEEDKQSDLN</sequence>
<organism evidence="15">
    <name type="scientific">Alexandrium monilatum</name>
    <dbReference type="NCBI Taxonomy" id="311494"/>
    <lineage>
        <taxon>Eukaryota</taxon>
        <taxon>Sar</taxon>
        <taxon>Alveolata</taxon>
        <taxon>Dinophyceae</taxon>
        <taxon>Gonyaulacales</taxon>
        <taxon>Pyrocystaceae</taxon>
        <taxon>Alexandrium</taxon>
    </lineage>
</organism>
<comment type="catalytic activity">
    <reaction evidence="10">
        <text>1D-myo-inositol hexakisphosphate + ATP = 1-diphospho-1D-myo-inositol 2,3,4,5,6-pentakisphosphate + ADP</text>
        <dbReference type="Rhea" id="RHEA:37459"/>
        <dbReference type="ChEBI" id="CHEBI:30616"/>
        <dbReference type="ChEBI" id="CHEBI:58130"/>
        <dbReference type="ChEBI" id="CHEBI:74946"/>
        <dbReference type="ChEBI" id="CHEBI:456216"/>
        <dbReference type="EC" id="2.7.4.24"/>
    </reaction>
    <physiologicalReaction direction="left-to-right" evidence="10">
        <dbReference type="Rhea" id="RHEA:37460"/>
    </physiologicalReaction>
</comment>
<dbReference type="SUPFAM" id="SSF53254">
    <property type="entry name" value="Phosphoglycerate mutase-like"/>
    <property type="match status" value="1"/>
</dbReference>
<evidence type="ECO:0000259" key="13">
    <source>
        <dbReference type="Pfam" id="PF08443"/>
    </source>
</evidence>
<dbReference type="SUPFAM" id="SSF56059">
    <property type="entry name" value="Glutathione synthetase ATP-binding domain-like"/>
    <property type="match status" value="1"/>
</dbReference>
<feature type="region of interest" description="Disordered" evidence="12">
    <location>
        <begin position="1162"/>
        <end position="1194"/>
    </location>
</feature>
<dbReference type="PROSITE" id="PS00616">
    <property type="entry name" value="HIS_ACID_PHOSPHAT_1"/>
    <property type="match status" value="1"/>
</dbReference>
<dbReference type="EMBL" id="HBNR01079912">
    <property type="protein sequence ID" value="CAE4656769.1"/>
    <property type="molecule type" value="Transcribed_RNA"/>
</dbReference>
<evidence type="ECO:0000313" key="15">
    <source>
        <dbReference type="EMBL" id="CAE4656769.1"/>
    </source>
</evidence>
<dbReference type="GO" id="GO:0033857">
    <property type="term" value="F:5-diphosphoinositol pentakisphosphate 1-kinase activity"/>
    <property type="evidence" value="ECO:0007669"/>
    <property type="project" value="TreeGrafter"/>
</dbReference>
<feature type="compositionally biased region" description="Low complexity" evidence="12">
    <location>
        <begin position="997"/>
        <end position="1008"/>
    </location>
</feature>
<dbReference type="FunFam" id="3.30.470.20:FF:000036">
    <property type="entry name" value="Inositol hexakisphosphate and diphosphoinositol-pentakisphosphate kinase"/>
    <property type="match status" value="1"/>
</dbReference>
<evidence type="ECO:0000256" key="12">
    <source>
        <dbReference type="SAM" id="MobiDB-lite"/>
    </source>
</evidence>
<evidence type="ECO:0000256" key="2">
    <source>
        <dbReference type="ARBA" id="ARBA00005609"/>
    </source>
</evidence>
<evidence type="ECO:0000256" key="8">
    <source>
        <dbReference type="ARBA" id="ARBA00022840"/>
    </source>
</evidence>
<dbReference type="GO" id="GO:0006020">
    <property type="term" value="P:inositol metabolic process"/>
    <property type="evidence" value="ECO:0007669"/>
    <property type="project" value="TreeGrafter"/>
</dbReference>
<dbReference type="InterPro" id="IPR029033">
    <property type="entry name" value="His_PPase_superfam"/>
</dbReference>
<evidence type="ECO:0000256" key="1">
    <source>
        <dbReference type="ARBA" id="ARBA00004514"/>
    </source>
</evidence>
<evidence type="ECO:0000256" key="5">
    <source>
        <dbReference type="ARBA" id="ARBA00022679"/>
    </source>
</evidence>
<keyword evidence="3 11" id="KW-0963">Cytoplasm</keyword>
<keyword evidence="4" id="KW-0597">Phosphoprotein</keyword>
<feature type="compositionally biased region" description="Low complexity" evidence="12">
    <location>
        <begin position="1162"/>
        <end position="1180"/>
    </location>
</feature>